<evidence type="ECO:0000256" key="1">
    <source>
        <dbReference type="SAM" id="MobiDB-lite"/>
    </source>
</evidence>
<gene>
    <name evidence="2" type="ORF">Bca52824_086832</name>
</gene>
<accession>A0A8X7P716</accession>
<protein>
    <submittedName>
        <fullName evidence="2">Uncharacterized protein</fullName>
    </submittedName>
</protein>
<proteinExistence type="predicted"/>
<evidence type="ECO:0000313" key="2">
    <source>
        <dbReference type="EMBL" id="KAG2247204.1"/>
    </source>
</evidence>
<organism evidence="2 3">
    <name type="scientific">Brassica carinata</name>
    <name type="common">Ethiopian mustard</name>
    <name type="synonym">Abyssinian cabbage</name>
    <dbReference type="NCBI Taxonomy" id="52824"/>
    <lineage>
        <taxon>Eukaryota</taxon>
        <taxon>Viridiplantae</taxon>
        <taxon>Streptophyta</taxon>
        <taxon>Embryophyta</taxon>
        <taxon>Tracheophyta</taxon>
        <taxon>Spermatophyta</taxon>
        <taxon>Magnoliopsida</taxon>
        <taxon>eudicotyledons</taxon>
        <taxon>Gunneridae</taxon>
        <taxon>Pentapetalae</taxon>
        <taxon>rosids</taxon>
        <taxon>malvids</taxon>
        <taxon>Brassicales</taxon>
        <taxon>Brassicaceae</taxon>
        <taxon>Brassiceae</taxon>
        <taxon>Brassica</taxon>
    </lineage>
</organism>
<comment type="caution">
    <text evidence="2">The sequence shown here is derived from an EMBL/GenBank/DDBJ whole genome shotgun (WGS) entry which is preliminary data.</text>
</comment>
<evidence type="ECO:0000313" key="3">
    <source>
        <dbReference type="Proteomes" id="UP000886595"/>
    </source>
</evidence>
<reference evidence="2 3" key="1">
    <citation type="submission" date="2020-02" db="EMBL/GenBank/DDBJ databases">
        <authorList>
            <person name="Ma Q."/>
            <person name="Huang Y."/>
            <person name="Song X."/>
            <person name="Pei D."/>
        </authorList>
    </citation>
    <scope>NUCLEOTIDE SEQUENCE [LARGE SCALE GENOMIC DNA]</scope>
    <source>
        <strain evidence="2">Sxm20200214</strain>
        <tissue evidence="2">Leaf</tissue>
    </source>
</reference>
<dbReference type="AlphaFoldDB" id="A0A8X7P716"/>
<feature type="region of interest" description="Disordered" evidence="1">
    <location>
        <begin position="49"/>
        <end position="71"/>
    </location>
</feature>
<dbReference type="EMBL" id="JAAMPC010000017">
    <property type="protein sequence ID" value="KAG2247204.1"/>
    <property type="molecule type" value="Genomic_DNA"/>
</dbReference>
<dbReference type="Proteomes" id="UP000886595">
    <property type="component" value="Unassembled WGS sequence"/>
</dbReference>
<keyword evidence="3" id="KW-1185">Reference proteome</keyword>
<sequence>MALTLNRPNLAIRHSQTIFTGRSSGGSGEDGRLWLSNEEEEEDAIVVREGGEQGGGGGGCDMVASGGGDGG</sequence>
<name>A0A8X7P716_BRACI</name>
<feature type="compositionally biased region" description="Gly residues" evidence="1">
    <location>
        <begin position="52"/>
        <end position="71"/>
    </location>
</feature>